<keyword evidence="2" id="KW-1185">Reference proteome</keyword>
<name>A0AAV4U0L0_9ARAC</name>
<dbReference type="Proteomes" id="UP001054837">
    <property type="component" value="Unassembled WGS sequence"/>
</dbReference>
<evidence type="ECO:0000313" key="1">
    <source>
        <dbReference type="EMBL" id="GIY51314.1"/>
    </source>
</evidence>
<accession>A0AAV4U0L0</accession>
<comment type="caution">
    <text evidence="1">The sequence shown here is derived from an EMBL/GenBank/DDBJ whole genome shotgun (WGS) entry which is preliminary data.</text>
</comment>
<organism evidence="1 2">
    <name type="scientific">Caerostris darwini</name>
    <dbReference type="NCBI Taxonomy" id="1538125"/>
    <lineage>
        <taxon>Eukaryota</taxon>
        <taxon>Metazoa</taxon>
        <taxon>Ecdysozoa</taxon>
        <taxon>Arthropoda</taxon>
        <taxon>Chelicerata</taxon>
        <taxon>Arachnida</taxon>
        <taxon>Araneae</taxon>
        <taxon>Araneomorphae</taxon>
        <taxon>Entelegynae</taxon>
        <taxon>Araneoidea</taxon>
        <taxon>Araneidae</taxon>
        <taxon>Caerostris</taxon>
    </lineage>
</organism>
<sequence>MEFKVHESIPEYCVNKIVTFPKNLEQYEQWLIDKKFTVQNNLSFLKRLGNCHFGCKKHFNGSNWVIEQIASYTAAVEKQLEENIPTKEVEEEEEITSPFCDENAQEEYNFPSKTHPAKNRKLQPCHL</sequence>
<proteinExistence type="predicted"/>
<reference evidence="1 2" key="1">
    <citation type="submission" date="2021-06" db="EMBL/GenBank/DDBJ databases">
        <title>Caerostris darwini draft genome.</title>
        <authorList>
            <person name="Kono N."/>
            <person name="Arakawa K."/>
        </authorList>
    </citation>
    <scope>NUCLEOTIDE SEQUENCE [LARGE SCALE GENOMIC DNA]</scope>
</reference>
<evidence type="ECO:0000313" key="2">
    <source>
        <dbReference type="Proteomes" id="UP001054837"/>
    </source>
</evidence>
<dbReference type="EMBL" id="BPLQ01010518">
    <property type="protein sequence ID" value="GIY51314.1"/>
    <property type="molecule type" value="Genomic_DNA"/>
</dbReference>
<protein>
    <submittedName>
        <fullName evidence="1">Uncharacterized protein</fullName>
    </submittedName>
</protein>
<gene>
    <name evidence="1" type="ORF">CDAR_69391</name>
</gene>
<dbReference type="AlphaFoldDB" id="A0AAV4U0L0"/>